<reference evidence="4" key="1">
    <citation type="submission" date="2021-02" db="EMBL/GenBank/DDBJ databases">
        <authorList>
            <person name="Dougan E. K."/>
            <person name="Rhodes N."/>
            <person name="Thang M."/>
            <person name="Chan C."/>
        </authorList>
    </citation>
    <scope>NUCLEOTIDE SEQUENCE</scope>
</reference>
<keyword evidence="1" id="KW-0106">Calcium</keyword>
<feature type="non-terminal residue" evidence="4">
    <location>
        <position position="1"/>
    </location>
</feature>
<feature type="transmembrane region" description="Helical" evidence="2">
    <location>
        <begin position="246"/>
        <end position="268"/>
    </location>
</feature>
<accession>A0A813F6K4</accession>
<dbReference type="EMBL" id="CAJNNV010018629">
    <property type="protein sequence ID" value="CAE8606080.1"/>
    <property type="molecule type" value="Genomic_DNA"/>
</dbReference>
<dbReference type="Proteomes" id="UP000654075">
    <property type="component" value="Unassembled WGS sequence"/>
</dbReference>
<evidence type="ECO:0000256" key="2">
    <source>
        <dbReference type="SAM" id="Phobius"/>
    </source>
</evidence>
<dbReference type="InterPro" id="IPR018247">
    <property type="entry name" value="EF_Hand_1_Ca_BS"/>
</dbReference>
<keyword evidence="2" id="KW-0812">Transmembrane</keyword>
<name>A0A813F6K4_POLGL</name>
<evidence type="ECO:0000259" key="3">
    <source>
        <dbReference type="PROSITE" id="PS50222"/>
    </source>
</evidence>
<dbReference type="PROSITE" id="PS50222">
    <property type="entry name" value="EF_HAND_2"/>
    <property type="match status" value="1"/>
</dbReference>
<dbReference type="OMA" id="YAPPVCG"/>
<gene>
    <name evidence="4" type="ORF">PGLA1383_LOCUS24078</name>
</gene>
<feature type="domain" description="EF-hand" evidence="3">
    <location>
        <begin position="366"/>
        <end position="401"/>
    </location>
</feature>
<feature type="transmembrane region" description="Helical" evidence="2">
    <location>
        <begin position="39"/>
        <end position="58"/>
    </location>
</feature>
<evidence type="ECO:0000313" key="4">
    <source>
        <dbReference type="EMBL" id="CAE8606080.1"/>
    </source>
</evidence>
<organism evidence="4 5">
    <name type="scientific">Polarella glacialis</name>
    <name type="common">Dinoflagellate</name>
    <dbReference type="NCBI Taxonomy" id="89957"/>
    <lineage>
        <taxon>Eukaryota</taxon>
        <taxon>Sar</taxon>
        <taxon>Alveolata</taxon>
        <taxon>Dinophyceae</taxon>
        <taxon>Suessiales</taxon>
        <taxon>Suessiaceae</taxon>
        <taxon>Polarella</taxon>
    </lineage>
</organism>
<evidence type="ECO:0000256" key="1">
    <source>
        <dbReference type="ARBA" id="ARBA00022837"/>
    </source>
</evidence>
<dbReference type="OrthoDB" id="2016540at2759"/>
<keyword evidence="2" id="KW-1133">Transmembrane helix</keyword>
<feature type="transmembrane region" description="Helical" evidence="2">
    <location>
        <begin position="91"/>
        <end position="117"/>
    </location>
</feature>
<dbReference type="AlphaFoldDB" id="A0A813F6K4"/>
<dbReference type="SUPFAM" id="SSF47473">
    <property type="entry name" value="EF-hand"/>
    <property type="match status" value="1"/>
</dbReference>
<protein>
    <recommendedName>
        <fullName evidence="3">EF-hand domain-containing protein</fullName>
    </recommendedName>
</protein>
<feature type="transmembrane region" description="Helical" evidence="2">
    <location>
        <begin position="280"/>
        <end position="298"/>
    </location>
</feature>
<keyword evidence="5" id="KW-1185">Reference proteome</keyword>
<evidence type="ECO:0000313" key="5">
    <source>
        <dbReference type="Proteomes" id="UP000654075"/>
    </source>
</evidence>
<dbReference type="PROSITE" id="PS00018">
    <property type="entry name" value="EF_HAND_1"/>
    <property type="match status" value="1"/>
</dbReference>
<comment type="caution">
    <text evidence="4">The sequence shown here is derived from an EMBL/GenBank/DDBJ whole genome shotgun (WGS) entry which is preliminary data.</text>
</comment>
<proteinExistence type="predicted"/>
<feature type="transmembrane region" description="Helical" evidence="2">
    <location>
        <begin position="162"/>
        <end position="182"/>
    </location>
</feature>
<dbReference type="InterPro" id="IPR002048">
    <property type="entry name" value="EF_hand_dom"/>
</dbReference>
<feature type="transmembrane region" description="Helical" evidence="2">
    <location>
        <begin position="418"/>
        <end position="436"/>
    </location>
</feature>
<dbReference type="GO" id="GO:0005509">
    <property type="term" value="F:calcium ion binding"/>
    <property type="evidence" value="ECO:0007669"/>
    <property type="project" value="InterPro"/>
</dbReference>
<keyword evidence="2" id="KW-0472">Membrane</keyword>
<sequence length="468" mass="51061">RQRLAAARAKIGLFSQPITATTLAASWILSFSVSFVKKVLTSLFTWLLVVPVIVAWGATKYSLAPKLYAPPVCGEKDGAILWQAELALTEAAWWMILGILSSVGFGTGLHSGLMFLFPHIMQVVGAAEACNTTDGLVAWYQHPCKLDCSTTFGPKDGSTVTVWRLFLLVTVQCMLWGLGTAAGELPPYLVSKAARLAGSKDSDYEQELNEAREKTDLFSRMKIYTVDFIEKHGFVGVFLLASWPNAAFDMCGMCCGYVLMPFWTFFIATCCGKGLVKVNLQALVFVIMFGSAAFQVVLRGLESLDGSIASVLGKSLGIKALVEGGRAKLIAKFELQSRFFHEKLFAGGKRFLDADGLAKIYGKHEDGAEVAKRVLQDLDLNRDGQLSISEMGAAASMTDGKISLSSLDPGTGTSVVKVVWELFIVGLVLFFLFGVIDQLARTKQGELDEEALEKLEKLQKEQDKKKDK</sequence>
<dbReference type="InterPro" id="IPR011992">
    <property type="entry name" value="EF-hand-dom_pair"/>
</dbReference>